<dbReference type="InterPro" id="IPR036397">
    <property type="entry name" value="RNaseH_sf"/>
</dbReference>
<feature type="domain" description="Reverse transcriptase" evidence="1">
    <location>
        <begin position="1"/>
        <end position="117"/>
    </location>
</feature>
<evidence type="ECO:0000259" key="2">
    <source>
        <dbReference type="PROSITE" id="PS50879"/>
    </source>
</evidence>
<keyword evidence="4" id="KW-1185">Reference proteome</keyword>
<dbReference type="PANTHER" id="PTHR33332">
    <property type="entry name" value="REVERSE TRANSCRIPTASE DOMAIN-CONTAINING PROTEIN"/>
    <property type="match status" value="1"/>
</dbReference>
<comment type="caution">
    <text evidence="3">The sequence shown here is derived from an EMBL/GenBank/DDBJ whole genome shotgun (WGS) entry which is preliminary data.</text>
</comment>
<dbReference type="GO" id="GO:0042575">
    <property type="term" value="C:DNA polymerase complex"/>
    <property type="evidence" value="ECO:0007669"/>
    <property type="project" value="UniProtKB-ARBA"/>
</dbReference>
<dbReference type="CDD" id="cd09276">
    <property type="entry name" value="Rnase_HI_RT_non_LTR"/>
    <property type="match status" value="1"/>
</dbReference>
<dbReference type="Proteomes" id="UP000499080">
    <property type="component" value="Unassembled WGS sequence"/>
</dbReference>
<dbReference type="EMBL" id="BGPR01007484">
    <property type="protein sequence ID" value="GBN27185.1"/>
    <property type="molecule type" value="Genomic_DNA"/>
</dbReference>
<organism evidence="3 4">
    <name type="scientific">Araneus ventricosus</name>
    <name type="common">Orbweaver spider</name>
    <name type="synonym">Epeira ventricosa</name>
    <dbReference type="NCBI Taxonomy" id="182803"/>
    <lineage>
        <taxon>Eukaryota</taxon>
        <taxon>Metazoa</taxon>
        <taxon>Ecdysozoa</taxon>
        <taxon>Arthropoda</taxon>
        <taxon>Chelicerata</taxon>
        <taxon>Arachnida</taxon>
        <taxon>Araneae</taxon>
        <taxon>Araneomorphae</taxon>
        <taxon>Entelegynae</taxon>
        <taxon>Araneoidea</taxon>
        <taxon>Araneidae</taxon>
        <taxon>Araneus</taxon>
    </lineage>
</organism>
<dbReference type="InterPro" id="IPR012337">
    <property type="entry name" value="RNaseH-like_sf"/>
</dbReference>
<dbReference type="Gene3D" id="3.30.420.10">
    <property type="entry name" value="Ribonuclease H-like superfamily/Ribonuclease H"/>
    <property type="match status" value="1"/>
</dbReference>
<accession>A0A4Y2MJ50</accession>
<dbReference type="GO" id="GO:0004523">
    <property type="term" value="F:RNA-DNA hybrid ribonuclease activity"/>
    <property type="evidence" value="ECO:0007669"/>
    <property type="project" value="InterPro"/>
</dbReference>
<evidence type="ECO:0000313" key="3">
    <source>
        <dbReference type="EMBL" id="GBN27185.1"/>
    </source>
</evidence>
<dbReference type="SUPFAM" id="SSF53098">
    <property type="entry name" value="Ribonuclease H-like"/>
    <property type="match status" value="1"/>
</dbReference>
<dbReference type="SUPFAM" id="SSF56672">
    <property type="entry name" value="DNA/RNA polymerases"/>
    <property type="match status" value="1"/>
</dbReference>
<dbReference type="InterPro" id="IPR043502">
    <property type="entry name" value="DNA/RNA_pol_sf"/>
</dbReference>
<dbReference type="GO" id="GO:0071897">
    <property type="term" value="P:DNA biosynthetic process"/>
    <property type="evidence" value="ECO:0007669"/>
    <property type="project" value="UniProtKB-ARBA"/>
</dbReference>
<dbReference type="OrthoDB" id="4368687at2759"/>
<name>A0A4Y2MJ50_ARAVE</name>
<evidence type="ECO:0008006" key="5">
    <source>
        <dbReference type="Google" id="ProtNLM"/>
    </source>
</evidence>
<feature type="domain" description="RNase H type-1" evidence="2">
    <location>
        <begin position="325"/>
        <end position="453"/>
    </location>
</feature>
<dbReference type="PROSITE" id="PS50878">
    <property type="entry name" value="RT_POL"/>
    <property type="match status" value="1"/>
</dbReference>
<reference evidence="3 4" key="1">
    <citation type="journal article" date="2019" name="Sci. Rep.">
        <title>Orb-weaving spider Araneus ventricosus genome elucidates the spidroin gene catalogue.</title>
        <authorList>
            <person name="Kono N."/>
            <person name="Nakamura H."/>
            <person name="Ohtoshi R."/>
            <person name="Moran D.A.P."/>
            <person name="Shinohara A."/>
            <person name="Yoshida Y."/>
            <person name="Fujiwara M."/>
            <person name="Mori M."/>
            <person name="Tomita M."/>
            <person name="Arakawa K."/>
        </authorList>
    </citation>
    <scope>NUCLEOTIDE SEQUENCE [LARGE SCALE GENOMIC DNA]</scope>
</reference>
<dbReference type="AlphaFoldDB" id="A0A4Y2MJ50"/>
<sequence length="475" mass="53436">MKDEGVPQGSVLSVTVFSLHFSKILTILPSIVSASLYVDDLQISCQGSFINLIERQLQNAVNKLLIWCNDNGHTLSPTKSSCVHFCRKRGMHPDPVIRIYDTVVPVVEKVPFLGIILDRKLTFLPHVLQLRKKCEKLLNIIKVLSTTSWGADRTALLRIYQSAILSRIDYGCEVYVSSVLRRLDPIHQSALRICSGAFRTSPVHSLYAICHQLPLHLRRRKLGAQYYFRIQSQPNHPVLTLSIPVGLGRLYAARTSNILPFCERMKRSLGDLDILTVQVYHIDFFSFPPWDVPQFSFLNPFFKFDKSTTNPVVFQQIFLSHRTQFCTYSPIFTDGSKTASRVGCGVVFDQNVFSRRLNASCSVLTAELMAIWLALEKVFTLPENTFCIYSDSLSALETLAHPQTSTHPIASEILCLLARLKARDCEILFCWIPNHVGIHGNEFTDTAAKSASIDLNHPLPYADIPGGDPERIGSD</sequence>
<dbReference type="Pfam" id="PF00078">
    <property type="entry name" value="RVT_1"/>
    <property type="match status" value="1"/>
</dbReference>
<dbReference type="Pfam" id="PF00075">
    <property type="entry name" value="RNase_H"/>
    <property type="match status" value="1"/>
</dbReference>
<proteinExistence type="predicted"/>
<gene>
    <name evidence="3" type="ORF">AVEN_46576_1</name>
</gene>
<dbReference type="GO" id="GO:0003676">
    <property type="term" value="F:nucleic acid binding"/>
    <property type="evidence" value="ECO:0007669"/>
    <property type="project" value="InterPro"/>
</dbReference>
<evidence type="ECO:0000259" key="1">
    <source>
        <dbReference type="PROSITE" id="PS50878"/>
    </source>
</evidence>
<protein>
    <recommendedName>
        <fullName evidence="5">RNase H type-1 domain-containing protein</fullName>
    </recommendedName>
</protein>
<dbReference type="InterPro" id="IPR002156">
    <property type="entry name" value="RNaseH_domain"/>
</dbReference>
<dbReference type="PROSITE" id="PS50879">
    <property type="entry name" value="RNASE_H_1"/>
    <property type="match status" value="1"/>
</dbReference>
<dbReference type="InterPro" id="IPR000477">
    <property type="entry name" value="RT_dom"/>
</dbReference>
<evidence type="ECO:0000313" key="4">
    <source>
        <dbReference type="Proteomes" id="UP000499080"/>
    </source>
</evidence>